<dbReference type="AlphaFoldDB" id="A0A9N9RLM5"/>
<protein>
    <recommendedName>
        <fullName evidence="6">C2H2-type domain-containing protein</fullName>
    </recommendedName>
</protein>
<dbReference type="PROSITE" id="PS50157">
    <property type="entry name" value="ZINC_FINGER_C2H2_2"/>
    <property type="match status" value="2"/>
</dbReference>
<dbReference type="PROSITE" id="PS00028">
    <property type="entry name" value="ZINC_FINGER_C2H2_1"/>
    <property type="match status" value="5"/>
</dbReference>
<keyword evidence="4" id="KW-0862">Zinc</keyword>
<sequence length="231" mass="27320">MEYCNVSIIDGKIVINDKNIIKKHKIIHQQVSNQRVIVQNDVPYVITVKEELQEYFANEESSPDNQEGVESSFVSYEEIIKEETACPDCMMEFSTIENLQEHINACHTAHRCDICFRQLKSKSGLDRHLKSHLKPTKFFECEICHAKISRRIEFKKHLMNHNIGTRYVCELCPYVCTSKRGLHDHHVNFHMKNFKPLRFLPCKKCILSFRSRDAYDEHQLYHSKMEQMEEN</sequence>
<feature type="domain" description="C2H2-type" evidence="6">
    <location>
        <begin position="84"/>
        <end position="112"/>
    </location>
</feature>
<dbReference type="PANTHER" id="PTHR24379">
    <property type="entry name" value="KRAB AND ZINC FINGER DOMAIN-CONTAINING"/>
    <property type="match status" value="1"/>
</dbReference>
<organism evidence="7 8">
    <name type="scientific">Chironomus riparius</name>
    <dbReference type="NCBI Taxonomy" id="315576"/>
    <lineage>
        <taxon>Eukaryota</taxon>
        <taxon>Metazoa</taxon>
        <taxon>Ecdysozoa</taxon>
        <taxon>Arthropoda</taxon>
        <taxon>Hexapoda</taxon>
        <taxon>Insecta</taxon>
        <taxon>Pterygota</taxon>
        <taxon>Neoptera</taxon>
        <taxon>Endopterygota</taxon>
        <taxon>Diptera</taxon>
        <taxon>Nematocera</taxon>
        <taxon>Chironomoidea</taxon>
        <taxon>Chironomidae</taxon>
        <taxon>Chironominae</taxon>
        <taxon>Chironomus</taxon>
    </lineage>
</organism>
<evidence type="ECO:0000256" key="5">
    <source>
        <dbReference type="PROSITE-ProRule" id="PRU00042"/>
    </source>
</evidence>
<dbReference type="EMBL" id="OU895877">
    <property type="protein sequence ID" value="CAG9798539.1"/>
    <property type="molecule type" value="Genomic_DNA"/>
</dbReference>
<dbReference type="Proteomes" id="UP001153620">
    <property type="component" value="Chromosome 1"/>
</dbReference>
<dbReference type="OrthoDB" id="9411774at2759"/>
<gene>
    <name evidence="7" type="ORF">CHIRRI_LOCUS1521</name>
</gene>
<evidence type="ECO:0000256" key="3">
    <source>
        <dbReference type="ARBA" id="ARBA00022771"/>
    </source>
</evidence>
<keyword evidence="8" id="KW-1185">Reference proteome</keyword>
<name>A0A9N9RLM5_9DIPT</name>
<dbReference type="Gene3D" id="3.30.160.60">
    <property type="entry name" value="Classic Zinc Finger"/>
    <property type="match status" value="2"/>
</dbReference>
<dbReference type="SMART" id="SM00355">
    <property type="entry name" value="ZnF_C2H2"/>
    <property type="match status" value="5"/>
</dbReference>
<keyword evidence="2" id="KW-0677">Repeat</keyword>
<dbReference type="SUPFAM" id="SSF57667">
    <property type="entry name" value="beta-beta-alpha zinc fingers"/>
    <property type="match status" value="2"/>
</dbReference>
<evidence type="ECO:0000313" key="8">
    <source>
        <dbReference type="Proteomes" id="UP001153620"/>
    </source>
</evidence>
<dbReference type="PANTHER" id="PTHR24379:SF121">
    <property type="entry name" value="C2H2-TYPE DOMAIN-CONTAINING PROTEIN"/>
    <property type="match status" value="1"/>
</dbReference>
<keyword evidence="1" id="KW-0479">Metal-binding</keyword>
<dbReference type="InterPro" id="IPR013087">
    <property type="entry name" value="Znf_C2H2_type"/>
</dbReference>
<evidence type="ECO:0000256" key="2">
    <source>
        <dbReference type="ARBA" id="ARBA00022737"/>
    </source>
</evidence>
<proteinExistence type="predicted"/>
<keyword evidence="3 5" id="KW-0863">Zinc-finger</keyword>
<evidence type="ECO:0000256" key="1">
    <source>
        <dbReference type="ARBA" id="ARBA00022723"/>
    </source>
</evidence>
<dbReference type="GO" id="GO:0008270">
    <property type="term" value="F:zinc ion binding"/>
    <property type="evidence" value="ECO:0007669"/>
    <property type="project" value="UniProtKB-KW"/>
</dbReference>
<dbReference type="InterPro" id="IPR036236">
    <property type="entry name" value="Znf_C2H2_sf"/>
</dbReference>
<reference evidence="7" key="1">
    <citation type="submission" date="2022-01" db="EMBL/GenBank/DDBJ databases">
        <authorList>
            <person name="King R."/>
        </authorList>
    </citation>
    <scope>NUCLEOTIDE SEQUENCE</scope>
</reference>
<feature type="domain" description="C2H2-type" evidence="6">
    <location>
        <begin position="110"/>
        <end position="137"/>
    </location>
</feature>
<accession>A0A9N9RLM5</accession>
<evidence type="ECO:0000256" key="4">
    <source>
        <dbReference type="ARBA" id="ARBA00022833"/>
    </source>
</evidence>
<evidence type="ECO:0000259" key="6">
    <source>
        <dbReference type="PROSITE" id="PS50157"/>
    </source>
</evidence>
<reference evidence="7" key="2">
    <citation type="submission" date="2022-10" db="EMBL/GenBank/DDBJ databases">
        <authorList>
            <consortium name="ENA_rothamsted_submissions"/>
            <consortium name="culmorum"/>
            <person name="King R."/>
        </authorList>
    </citation>
    <scope>NUCLEOTIDE SEQUENCE</scope>
</reference>
<evidence type="ECO:0000313" key="7">
    <source>
        <dbReference type="EMBL" id="CAG9798539.1"/>
    </source>
</evidence>